<evidence type="ECO:0000256" key="10">
    <source>
        <dbReference type="ARBA" id="ARBA00023084"/>
    </source>
</evidence>
<dbReference type="FunFam" id="2.60.40.10:FF:000899">
    <property type="entry name" value="Tissue factor"/>
    <property type="match status" value="1"/>
</dbReference>
<dbReference type="InterPro" id="IPR015373">
    <property type="entry name" value="Interferon/interleukin_rcp_dom"/>
</dbReference>
<organism evidence="21 22">
    <name type="scientific">Paramormyrops kingsleyae</name>
    <dbReference type="NCBI Taxonomy" id="1676925"/>
    <lineage>
        <taxon>Eukaryota</taxon>
        <taxon>Metazoa</taxon>
        <taxon>Chordata</taxon>
        <taxon>Craniata</taxon>
        <taxon>Vertebrata</taxon>
        <taxon>Euteleostomi</taxon>
        <taxon>Actinopterygii</taxon>
        <taxon>Neopterygii</taxon>
        <taxon>Teleostei</taxon>
        <taxon>Osteoglossocephala</taxon>
        <taxon>Osteoglossomorpha</taxon>
        <taxon>Osteoglossiformes</taxon>
        <taxon>Mormyridae</taxon>
        <taxon>Paramormyrops</taxon>
    </lineage>
</organism>
<keyword evidence="14" id="KW-0325">Glycoprotein</keyword>
<dbReference type="Gene3D" id="2.60.40.10">
    <property type="entry name" value="Immunoglobulins"/>
    <property type="match status" value="2"/>
</dbReference>
<evidence type="ECO:0000256" key="1">
    <source>
        <dbReference type="ARBA" id="ARBA00002201"/>
    </source>
</evidence>
<keyword evidence="6 17" id="KW-0812">Transmembrane</keyword>
<dbReference type="InterPro" id="IPR050650">
    <property type="entry name" value="Type-II_Cytokine-TF_Rcpt"/>
</dbReference>
<dbReference type="InterPro" id="IPR013783">
    <property type="entry name" value="Ig-like_fold"/>
</dbReference>
<dbReference type="GeneTree" id="ENSGT00390000012668"/>
<sequence length="289" mass="32847">MARTKTFVCLGLFLSVFGIGNVLGDDYLPKAKDITWSSHNFKTLLSWNPIPTNYSYTVELYGTGTEGERNPNCIQSMSTECDLTKLFPELKRTYYADVLSETLPGFTVDLVEFPYTRSESFCPYTDTLIGRPDFEIKDSEEESKITLHIIDPLSAIYHAERLLNMRDIFKEDLTYRVVYRKAKSTGRKIQTTETNHIELEVDRGESYCFSVQAYIPSRSRDMQLGDLSHVKCSEARQPSILDEYGIPVLAGTCFIILLLIIAVCAMIMACCKCCQRAKEEEKGKPLEIV</sequence>
<dbReference type="GO" id="GO:0005886">
    <property type="term" value="C:plasma membrane"/>
    <property type="evidence" value="ECO:0007669"/>
    <property type="project" value="TreeGrafter"/>
</dbReference>
<dbReference type="OrthoDB" id="8942372at2759"/>
<feature type="domain" description="Fibronectin type-III" evidence="19">
    <location>
        <begin position="9"/>
        <end position="101"/>
    </location>
</feature>
<keyword evidence="8 18" id="KW-0732">Signal</keyword>
<comment type="subunit">
    <text evidence="4">Interacts with HSPE; the interaction, inhibited by heparin, promotes the generation of activated factor X and activates coagulation in the presence of activated factor VII.</text>
</comment>
<reference evidence="21" key="1">
    <citation type="submission" date="2025-08" db="UniProtKB">
        <authorList>
            <consortium name="Ensembl"/>
        </authorList>
    </citation>
    <scope>IDENTIFICATION</scope>
</reference>
<evidence type="ECO:0000256" key="5">
    <source>
        <dbReference type="ARBA" id="ARBA00018722"/>
    </source>
</evidence>
<dbReference type="PANTHER" id="PTHR20859:SF22">
    <property type="entry name" value="TISSUE FACTOR"/>
    <property type="match status" value="1"/>
</dbReference>
<evidence type="ECO:0000313" key="21">
    <source>
        <dbReference type="Ensembl" id="ENSPKIP00000036546.1"/>
    </source>
</evidence>
<dbReference type="InterPro" id="IPR001187">
    <property type="entry name" value="Tissue_factor"/>
</dbReference>
<dbReference type="GO" id="GO:0004896">
    <property type="term" value="F:cytokine receptor activity"/>
    <property type="evidence" value="ECO:0007669"/>
    <property type="project" value="TreeGrafter"/>
</dbReference>
<feature type="transmembrane region" description="Helical" evidence="17">
    <location>
        <begin position="244"/>
        <end position="269"/>
    </location>
</feature>
<comment type="subcellular location">
    <subcellularLocation>
        <location evidence="2">Membrane</location>
        <topology evidence="2">Single-pass type I membrane protein</topology>
    </subcellularLocation>
</comment>
<comment type="similarity">
    <text evidence="3">Belongs to the tissue factor family.</text>
</comment>
<keyword evidence="13" id="KW-1015">Disulfide bond</keyword>
<evidence type="ECO:0000256" key="18">
    <source>
        <dbReference type="SAM" id="SignalP"/>
    </source>
</evidence>
<keyword evidence="15" id="KW-0449">Lipoprotein</keyword>
<keyword evidence="7" id="KW-0356">Hemostasis</keyword>
<dbReference type="InterPro" id="IPR003961">
    <property type="entry name" value="FN3_dom"/>
</dbReference>
<evidence type="ECO:0000256" key="9">
    <source>
        <dbReference type="ARBA" id="ARBA00022989"/>
    </source>
</evidence>
<evidence type="ECO:0000256" key="4">
    <source>
        <dbReference type="ARBA" id="ARBA00011184"/>
    </source>
</evidence>
<evidence type="ECO:0000256" key="2">
    <source>
        <dbReference type="ARBA" id="ARBA00004479"/>
    </source>
</evidence>
<dbReference type="AlphaFoldDB" id="A0A3B3T2I0"/>
<evidence type="ECO:0000256" key="14">
    <source>
        <dbReference type="ARBA" id="ARBA00023180"/>
    </source>
</evidence>
<evidence type="ECO:0000256" key="17">
    <source>
        <dbReference type="SAM" id="Phobius"/>
    </source>
</evidence>
<evidence type="ECO:0000256" key="11">
    <source>
        <dbReference type="ARBA" id="ARBA00023136"/>
    </source>
</evidence>
<protein>
    <recommendedName>
        <fullName evidence="5">Tissue factor</fullName>
    </recommendedName>
    <alternativeName>
        <fullName evidence="16">Coagulation factor III</fullName>
    </alternativeName>
</protein>
<name>A0A3B3T2I0_9TELE</name>
<accession>A0A3B3T2I0</accession>
<dbReference type="Ensembl" id="ENSPKIT00000017493.1">
    <property type="protein sequence ID" value="ENSPKIP00000036546.1"/>
    <property type="gene ID" value="ENSPKIG00000015079.1"/>
</dbReference>
<feature type="chain" id="PRO_5017360375" description="Tissue factor" evidence="18">
    <location>
        <begin position="25"/>
        <end position="289"/>
    </location>
</feature>
<evidence type="ECO:0000256" key="6">
    <source>
        <dbReference type="ARBA" id="ARBA00022692"/>
    </source>
</evidence>
<evidence type="ECO:0000256" key="13">
    <source>
        <dbReference type="ARBA" id="ARBA00023157"/>
    </source>
</evidence>
<evidence type="ECO:0000313" key="22">
    <source>
        <dbReference type="Proteomes" id="UP000261540"/>
    </source>
</evidence>
<keyword evidence="11 17" id="KW-0472">Membrane</keyword>
<evidence type="ECO:0000256" key="16">
    <source>
        <dbReference type="ARBA" id="ARBA00031171"/>
    </source>
</evidence>
<evidence type="ECO:0000259" key="19">
    <source>
        <dbReference type="Pfam" id="PF01108"/>
    </source>
</evidence>
<keyword evidence="10" id="KW-0094">Blood coagulation</keyword>
<feature type="signal peptide" evidence="18">
    <location>
        <begin position="1"/>
        <end position="24"/>
    </location>
</feature>
<keyword evidence="9 17" id="KW-1133">Transmembrane helix</keyword>
<dbReference type="InterPro" id="IPR036116">
    <property type="entry name" value="FN3_sf"/>
</dbReference>
<proteinExistence type="inferred from homology"/>
<evidence type="ECO:0000256" key="7">
    <source>
        <dbReference type="ARBA" id="ARBA00022696"/>
    </source>
</evidence>
<reference evidence="21" key="2">
    <citation type="submission" date="2025-09" db="UniProtKB">
        <authorList>
            <consortium name="Ensembl"/>
        </authorList>
    </citation>
    <scope>IDENTIFICATION</scope>
</reference>
<dbReference type="SUPFAM" id="SSF49265">
    <property type="entry name" value="Fibronectin type III"/>
    <property type="match status" value="2"/>
</dbReference>
<evidence type="ECO:0000256" key="3">
    <source>
        <dbReference type="ARBA" id="ARBA00009197"/>
    </source>
</evidence>
<dbReference type="Pfam" id="PF09294">
    <property type="entry name" value="Interfer-bind"/>
    <property type="match status" value="1"/>
</dbReference>
<evidence type="ECO:0000256" key="15">
    <source>
        <dbReference type="ARBA" id="ARBA00023288"/>
    </source>
</evidence>
<dbReference type="PRINTS" id="PR00346">
    <property type="entry name" value="TISSUEFACTOR"/>
</dbReference>
<dbReference type="GO" id="GO:0007596">
    <property type="term" value="P:blood coagulation"/>
    <property type="evidence" value="ECO:0007669"/>
    <property type="project" value="UniProtKB-KW"/>
</dbReference>
<evidence type="ECO:0000256" key="8">
    <source>
        <dbReference type="ARBA" id="ARBA00022729"/>
    </source>
</evidence>
<dbReference type="PANTHER" id="PTHR20859">
    <property type="entry name" value="INTERFERON/INTERLEUKIN RECEPTOR"/>
    <property type="match status" value="1"/>
</dbReference>
<dbReference type="Proteomes" id="UP000261540">
    <property type="component" value="Unplaced"/>
</dbReference>
<evidence type="ECO:0000256" key="12">
    <source>
        <dbReference type="ARBA" id="ARBA00023139"/>
    </source>
</evidence>
<evidence type="ECO:0000259" key="20">
    <source>
        <dbReference type="Pfam" id="PF09294"/>
    </source>
</evidence>
<dbReference type="Pfam" id="PF01108">
    <property type="entry name" value="Tissue_fac"/>
    <property type="match status" value="1"/>
</dbReference>
<comment type="function">
    <text evidence="1">Initiates blood coagulation by forming a complex with circulating factor VII or VIIa. The [TF:VIIa] complex activates factors IX or X by specific limited proteolysis. TF plays a role in normal hemostasis by initiating the cell-surface assembly and propagation of the coagulation protease cascade.</text>
</comment>
<keyword evidence="22" id="KW-1185">Reference proteome</keyword>
<keyword evidence="12" id="KW-0564">Palmitate</keyword>
<feature type="domain" description="Interferon/interleukin receptor" evidence="20">
    <location>
        <begin position="127"/>
        <end position="234"/>
    </location>
</feature>
<dbReference type="STRING" id="1676925.ENSPKIP00000036546"/>